<dbReference type="AlphaFoldDB" id="A0A7H9E8R4"/>
<dbReference type="Proteomes" id="UP000510660">
    <property type="component" value="Chromosome"/>
</dbReference>
<evidence type="ECO:0000313" key="2">
    <source>
        <dbReference type="Proteomes" id="UP000510660"/>
    </source>
</evidence>
<dbReference type="RefSeq" id="WP_180862008.1">
    <property type="nucleotide sequence ID" value="NZ_CP047415.1"/>
</dbReference>
<reference evidence="1 2" key="1">
    <citation type="submission" date="2020-01" db="EMBL/GenBank/DDBJ databases">
        <title>Complete and circular genome sequences of six lactobacillus isolates from horses.</title>
        <authorList>
            <person name="Hassan H.M."/>
        </authorList>
    </citation>
    <scope>NUCLEOTIDE SEQUENCE [LARGE SCALE GENOMIC DNA]</scope>
    <source>
        <strain evidence="1 2">1D</strain>
    </source>
</reference>
<evidence type="ECO:0000313" key="1">
    <source>
        <dbReference type="EMBL" id="QLL73757.1"/>
    </source>
</evidence>
<gene>
    <name evidence="1" type="ORF">GTO85_04910</name>
</gene>
<organism evidence="1 2">
    <name type="scientific">Lactobacillus crispatus</name>
    <dbReference type="NCBI Taxonomy" id="47770"/>
    <lineage>
        <taxon>Bacteria</taxon>
        <taxon>Bacillati</taxon>
        <taxon>Bacillota</taxon>
        <taxon>Bacilli</taxon>
        <taxon>Lactobacillales</taxon>
        <taxon>Lactobacillaceae</taxon>
        <taxon>Lactobacillus</taxon>
    </lineage>
</organism>
<accession>A0A7H9E8R4</accession>
<sequence>MKLFNDLKKLYCSPDELEAGDYFYSWSTNTHYRVLEVNHSEYFVIECIETGRTTPMTYSIEKAVRQVKADNEDVDLDRLTKIRPDEAYMIFGRK</sequence>
<dbReference type="EMBL" id="CP047415">
    <property type="protein sequence ID" value="QLL73757.1"/>
    <property type="molecule type" value="Genomic_DNA"/>
</dbReference>
<proteinExistence type="predicted"/>
<protein>
    <submittedName>
        <fullName evidence="1">Uncharacterized protein</fullName>
    </submittedName>
</protein>
<name>A0A7H9E8R4_9LACO</name>